<dbReference type="Proteomes" id="UP000093740">
    <property type="component" value="Chromosome"/>
</dbReference>
<evidence type="ECO:0000256" key="2">
    <source>
        <dbReference type="SAM" id="Phobius"/>
    </source>
</evidence>
<dbReference type="EMBL" id="CP014334">
    <property type="protein sequence ID" value="AMW33234.1"/>
    <property type="molecule type" value="Genomic_DNA"/>
</dbReference>
<dbReference type="AlphaFoldDB" id="A0AAI8GDP6"/>
<keyword evidence="4" id="KW-1185">Reference proteome</keyword>
<feature type="transmembrane region" description="Helical" evidence="2">
    <location>
        <begin position="7"/>
        <end position="29"/>
    </location>
</feature>
<evidence type="ECO:0000313" key="4">
    <source>
        <dbReference type="Proteomes" id="UP000093740"/>
    </source>
</evidence>
<protein>
    <submittedName>
        <fullName evidence="3">Uncharacterized protein</fullName>
    </submittedName>
</protein>
<evidence type="ECO:0000313" key="3">
    <source>
        <dbReference type="EMBL" id="AMW33234.1"/>
    </source>
</evidence>
<sequence length="213" mass="23167">MALNKRTIILLVLAVVIWGIAIVVLYINYGPKKSSPQPSSGSLNQATQQAISQTNLSNSTSNNAASSQNSGDISSARETTSATMSFPIQTNLSITELASLVEYKVNVPNVFEPYFVDLVSLLSGVAGNLESKNSSVFIEDITSDNIQYHGYLEIRDGKSKITKLYLTLNGETKSWLSDELIDAKYKVIYIGSKHLVVLDTTDGKIKKIGVSKE</sequence>
<gene>
    <name evidence="3" type="ORF">NA23_08285</name>
</gene>
<dbReference type="RefSeq" id="WP_033192207.1">
    <property type="nucleotide sequence ID" value="NZ_CP014334.2"/>
</dbReference>
<name>A0AAI8GDP6_FERIS</name>
<dbReference type="KEGG" id="fia:NA23_08285"/>
<accession>A0AAI8GDP6</accession>
<organism evidence="3 4">
    <name type="scientific">Fervidobacterium islandicum</name>
    <dbReference type="NCBI Taxonomy" id="2423"/>
    <lineage>
        <taxon>Bacteria</taxon>
        <taxon>Thermotogati</taxon>
        <taxon>Thermotogota</taxon>
        <taxon>Thermotogae</taxon>
        <taxon>Thermotogales</taxon>
        <taxon>Fervidobacteriaceae</taxon>
        <taxon>Fervidobacterium</taxon>
    </lineage>
</organism>
<keyword evidence="2" id="KW-0812">Transmembrane</keyword>
<evidence type="ECO:0000256" key="1">
    <source>
        <dbReference type="SAM" id="MobiDB-lite"/>
    </source>
</evidence>
<feature type="region of interest" description="Disordered" evidence="1">
    <location>
        <begin position="37"/>
        <end position="76"/>
    </location>
</feature>
<keyword evidence="2" id="KW-0472">Membrane</keyword>
<reference evidence="3 4" key="1">
    <citation type="journal article" date="2015" name="Stand. Genomic Sci.">
        <title>Genome sequence of a native-feather degrading extremely thermophilic Eubacterium, Fervidobacterium islandicum AW-1.</title>
        <authorList>
            <person name="Lee Y.J."/>
            <person name="Jeong H."/>
            <person name="Park G.S."/>
            <person name="Kwak Y."/>
            <person name="Lee S.J."/>
            <person name="Lee S.J."/>
            <person name="Park M.K."/>
            <person name="Kim J.Y."/>
            <person name="Kang H.K."/>
            <person name="Shin J.H."/>
            <person name="Lee D.W."/>
        </authorList>
    </citation>
    <scope>NUCLEOTIDE SEQUENCE [LARGE SCALE GENOMIC DNA]</scope>
    <source>
        <strain evidence="3 4">AW-1</strain>
    </source>
</reference>
<keyword evidence="2" id="KW-1133">Transmembrane helix</keyword>
<proteinExistence type="predicted"/>
<feature type="compositionally biased region" description="Low complexity" evidence="1">
    <location>
        <begin position="52"/>
        <end position="70"/>
    </location>
</feature>